<evidence type="ECO:0000256" key="2">
    <source>
        <dbReference type="ARBA" id="ARBA00010961"/>
    </source>
</evidence>
<evidence type="ECO:0000313" key="8">
    <source>
        <dbReference type="Proteomes" id="UP000028926"/>
    </source>
</evidence>
<dbReference type="Proteomes" id="UP000028926">
    <property type="component" value="Chromosome"/>
</dbReference>
<dbReference type="GO" id="GO:0004803">
    <property type="term" value="F:transposase activity"/>
    <property type="evidence" value="ECO:0007669"/>
    <property type="project" value="UniProtKB-UniRule"/>
</dbReference>
<evidence type="ECO:0000256" key="6">
    <source>
        <dbReference type="RuleBase" id="RU365089"/>
    </source>
</evidence>
<dbReference type="KEGG" id="paca:ID47_01100"/>
<gene>
    <name evidence="7" type="ORF">ID47_01100</name>
</gene>
<dbReference type="GO" id="GO:0003677">
    <property type="term" value="F:DNA binding"/>
    <property type="evidence" value="ECO:0007669"/>
    <property type="project" value="UniProtKB-UniRule"/>
</dbReference>
<evidence type="ECO:0000256" key="1">
    <source>
        <dbReference type="ARBA" id="ARBA00002190"/>
    </source>
</evidence>
<dbReference type="EMBL" id="CP008941">
    <property type="protein sequence ID" value="AIK95639.1"/>
    <property type="molecule type" value="Genomic_DNA"/>
</dbReference>
<proteinExistence type="inferred from homology"/>
<dbReference type="Pfam" id="PF00872">
    <property type="entry name" value="Transposase_mut"/>
    <property type="match status" value="1"/>
</dbReference>
<keyword evidence="5 6" id="KW-0233">DNA recombination</keyword>
<evidence type="ECO:0000256" key="4">
    <source>
        <dbReference type="ARBA" id="ARBA00023125"/>
    </source>
</evidence>
<dbReference type="AlphaFoldDB" id="A0A077AUD1"/>
<evidence type="ECO:0000313" key="7">
    <source>
        <dbReference type="EMBL" id="AIK95639.1"/>
    </source>
</evidence>
<keyword evidence="6" id="KW-0814">Transposable element</keyword>
<comment type="function">
    <text evidence="1 6">Required for the transposition of the insertion element.</text>
</comment>
<dbReference type="InterPro" id="IPR001207">
    <property type="entry name" value="Transposase_mutator"/>
</dbReference>
<dbReference type="HOGENOM" id="CLU_178588_0_0_5"/>
<keyword evidence="4 6" id="KW-0238">DNA-binding</keyword>
<reference evidence="7 8" key="1">
    <citation type="submission" date="2014-07" db="EMBL/GenBank/DDBJ databases">
        <title>Comparative genomic insights into amoeba endosymbionts belonging to the families of Holosporaceae and Candidatus Midichloriaceae within Rickettsiales.</title>
        <authorList>
            <person name="Wang Z."/>
            <person name="Wu M."/>
        </authorList>
    </citation>
    <scope>NUCLEOTIDE SEQUENCE [LARGE SCALE GENOMIC DNA]</scope>
    <source>
        <strain evidence="7">PRA3</strain>
    </source>
</reference>
<evidence type="ECO:0000256" key="3">
    <source>
        <dbReference type="ARBA" id="ARBA00022578"/>
    </source>
</evidence>
<name>A0A077AUD1_9PROT</name>
<dbReference type="GO" id="GO:0006313">
    <property type="term" value="P:DNA transposition"/>
    <property type="evidence" value="ECO:0007669"/>
    <property type="project" value="UniProtKB-UniRule"/>
</dbReference>
<comment type="similarity">
    <text evidence="2 6">Belongs to the transposase mutator family.</text>
</comment>
<keyword evidence="8" id="KW-1185">Reference proteome</keyword>
<dbReference type="PANTHER" id="PTHR33217">
    <property type="entry name" value="TRANSPOSASE FOR INSERTION SEQUENCE ELEMENT IS1081"/>
    <property type="match status" value="1"/>
</dbReference>
<dbReference type="OrthoDB" id="165209at2"/>
<keyword evidence="3 6" id="KW-0815">Transposition</keyword>
<protein>
    <recommendedName>
        <fullName evidence="6">Mutator family transposase</fullName>
    </recommendedName>
</protein>
<dbReference type="PANTHER" id="PTHR33217:SF9">
    <property type="entry name" value="MUTATOR FAMILY TRANSPOSASE"/>
    <property type="match status" value="1"/>
</dbReference>
<accession>A0A077AUD1</accession>
<dbReference type="eggNOG" id="COG3328">
    <property type="taxonomic scope" value="Bacteria"/>
</dbReference>
<evidence type="ECO:0000256" key="5">
    <source>
        <dbReference type="ARBA" id="ARBA00023172"/>
    </source>
</evidence>
<organism evidence="7 8">
    <name type="scientific">Candidatus Odyssella acanthamoebae</name>
    <dbReference type="NCBI Taxonomy" id="91604"/>
    <lineage>
        <taxon>Bacteria</taxon>
        <taxon>Pseudomonadati</taxon>
        <taxon>Pseudomonadota</taxon>
        <taxon>Alphaproteobacteria</taxon>
        <taxon>Holosporales</taxon>
        <taxon>Candidatus Paracaedibacteraceae</taxon>
        <taxon>Candidatus Odyssella</taxon>
    </lineage>
</organism>
<sequence>MSKDRPELLNFFDFPAEHWKHIPTTNPIESTFATVKHRTKRSKNCLPRQTAFVMVFKLIKEAEKRWRRVDGKNQLPKVISGVKFNNGCEVIPDDIKHAA</sequence>